<accession>A0A2P5P8A0</accession>
<keyword evidence="6" id="KW-1185">Reference proteome</keyword>
<dbReference type="RefSeq" id="WP_102330011.1">
    <property type="nucleotide sequence ID" value="NZ_CP058566.2"/>
</dbReference>
<dbReference type="EMBL" id="JQAN02000006">
    <property type="protein sequence ID" value="PPD58527.1"/>
    <property type="molecule type" value="Genomic_DNA"/>
</dbReference>
<dbReference type="GO" id="GO:0016020">
    <property type="term" value="C:membrane"/>
    <property type="evidence" value="ECO:0007669"/>
    <property type="project" value="UniProtKB-SubCell"/>
</dbReference>
<evidence type="ECO:0000256" key="3">
    <source>
        <dbReference type="ARBA" id="ARBA00022989"/>
    </source>
</evidence>
<comment type="subcellular location">
    <subcellularLocation>
        <location evidence="1">Membrane</location>
        <topology evidence="1">Multi-pass membrane protein</topology>
    </subcellularLocation>
</comment>
<sequence length="86" mass="9582">MWYVVGAIAALLTTFGFVPQIIKMRRTRCVKDISLMTLGQFLIGVTIWGIYGIHLGDVVIISANIVSFIILAIAIALYLYYRRMGG</sequence>
<proteinExistence type="predicted"/>
<dbReference type="AlphaFoldDB" id="A0A2P5P8A0"/>
<dbReference type="OrthoDB" id="122062at2"/>
<evidence type="ECO:0000313" key="6">
    <source>
        <dbReference type="Proteomes" id="UP000235653"/>
    </source>
</evidence>
<evidence type="ECO:0000256" key="1">
    <source>
        <dbReference type="ARBA" id="ARBA00004141"/>
    </source>
</evidence>
<gene>
    <name evidence="5" type="ORF">JP09_001180</name>
</gene>
<dbReference type="InterPro" id="IPR006603">
    <property type="entry name" value="PQ-loop_rpt"/>
</dbReference>
<keyword evidence="2" id="KW-0812">Transmembrane</keyword>
<reference evidence="5 6" key="1">
    <citation type="journal article" date="2017" name="ISME J.">
        <title>Grape pomace compost harbors organohalide-respiring Dehalogenimonas species with novel reductive dehalogenase genes.</title>
        <authorList>
            <person name="Yang Y."/>
            <person name="Higgins S.A."/>
            <person name="Yan J."/>
            <person name="Simsir B."/>
            <person name="Chourey K."/>
            <person name="Iyer R."/>
            <person name="Hettich R.L."/>
            <person name="Baldwin B."/>
            <person name="Ogles D.M."/>
            <person name="Loffler F.E."/>
        </authorList>
    </citation>
    <scope>NUCLEOTIDE SEQUENCE [LARGE SCALE GENOMIC DNA]</scope>
    <source>
        <strain evidence="5 6">GP</strain>
    </source>
</reference>
<dbReference type="Proteomes" id="UP000235653">
    <property type="component" value="Unassembled WGS sequence"/>
</dbReference>
<dbReference type="Pfam" id="PF04193">
    <property type="entry name" value="PQ-loop"/>
    <property type="match status" value="1"/>
</dbReference>
<evidence type="ECO:0008006" key="7">
    <source>
        <dbReference type="Google" id="ProtNLM"/>
    </source>
</evidence>
<comment type="caution">
    <text evidence="5">The sequence shown here is derived from an EMBL/GenBank/DDBJ whole genome shotgun (WGS) entry which is preliminary data.</text>
</comment>
<evidence type="ECO:0000256" key="4">
    <source>
        <dbReference type="ARBA" id="ARBA00023136"/>
    </source>
</evidence>
<keyword evidence="3" id="KW-1133">Transmembrane helix</keyword>
<evidence type="ECO:0000256" key="2">
    <source>
        <dbReference type="ARBA" id="ARBA00022692"/>
    </source>
</evidence>
<keyword evidence="4" id="KW-0472">Membrane</keyword>
<dbReference type="Gene3D" id="1.20.1280.290">
    <property type="match status" value="1"/>
</dbReference>
<evidence type="ECO:0000313" key="5">
    <source>
        <dbReference type="EMBL" id="PPD58527.1"/>
    </source>
</evidence>
<organism evidence="5 6">
    <name type="scientific">Dehalogenimonas etheniformans</name>
    <dbReference type="NCBI Taxonomy" id="1536648"/>
    <lineage>
        <taxon>Bacteria</taxon>
        <taxon>Bacillati</taxon>
        <taxon>Chloroflexota</taxon>
        <taxon>Dehalococcoidia</taxon>
        <taxon>Dehalococcoidales</taxon>
        <taxon>Dehalococcoidaceae</taxon>
        <taxon>Dehalogenimonas</taxon>
    </lineage>
</organism>
<protein>
    <recommendedName>
        <fullName evidence="7">MtN3 and saliva related transmembrane protein</fullName>
    </recommendedName>
</protein>
<name>A0A2P5P8A0_9CHLR</name>